<keyword evidence="5 7" id="KW-1133">Transmembrane helix</keyword>
<keyword evidence="9" id="KW-1185">Reference proteome</keyword>
<evidence type="ECO:0000256" key="5">
    <source>
        <dbReference type="ARBA" id="ARBA00022989"/>
    </source>
</evidence>
<dbReference type="GO" id="GO:0016020">
    <property type="term" value="C:membrane"/>
    <property type="evidence" value="ECO:0007669"/>
    <property type="project" value="UniProtKB-SubCell"/>
</dbReference>
<evidence type="ECO:0000256" key="6">
    <source>
        <dbReference type="ARBA" id="ARBA00023136"/>
    </source>
</evidence>
<dbReference type="OrthoDB" id="10262359at2759"/>
<dbReference type="SUPFAM" id="SSF46565">
    <property type="entry name" value="Chaperone J-domain"/>
    <property type="match status" value="1"/>
</dbReference>
<gene>
    <name evidence="10" type="primary">LOC103509261</name>
</gene>
<protein>
    <recommendedName>
        <fullName evidence="3">DnaJ homolog subfamily C member 22</fullName>
    </recommendedName>
</protein>
<dbReference type="Proteomes" id="UP000079169">
    <property type="component" value="Unplaced"/>
</dbReference>
<evidence type="ECO:0000259" key="8">
    <source>
        <dbReference type="PROSITE" id="PS50076"/>
    </source>
</evidence>
<feature type="transmembrane region" description="Helical" evidence="7">
    <location>
        <begin position="144"/>
        <end position="163"/>
    </location>
</feature>
<dbReference type="RefSeq" id="XP_008472078.1">
    <property type="nucleotide sequence ID" value="XM_008473856.3"/>
</dbReference>
<dbReference type="PANTHER" id="PTHR44733">
    <property type="entry name" value="DNAJ HOMOLOG SUBFAMILY C MEMBER 22"/>
    <property type="match status" value="1"/>
</dbReference>
<name>A0A1S3D130_DIACI</name>
<dbReference type="GeneID" id="103509261"/>
<keyword evidence="4 7" id="KW-0812">Transmembrane</keyword>
<evidence type="ECO:0000256" key="2">
    <source>
        <dbReference type="ARBA" id="ARBA00004141"/>
    </source>
</evidence>
<feature type="transmembrane region" description="Helical" evidence="7">
    <location>
        <begin position="225"/>
        <end position="245"/>
    </location>
</feature>
<dbReference type="InterPro" id="IPR007829">
    <property type="entry name" value="TM2"/>
</dbReference>
<dbReference type="OMA" id="VWWHCLL"/>
<dbReference type="PRINTS" id="PR00625">
    <property type="entry name" value="JDOMAIN"/>
</dbReference>
<dbReference type="SMART" id="SM00271">
    <property type="entry name" value="DnaJ"/>
    <property type="match status" value="1"/>
</dbReference>
<dbReference type="STRING" id="121845.A0A1S3D130"/>
<feature type="domain" description="J" evidence="8">
    <location>
        <begin position="309"/>
        <end position="378"/>
    </location>
</feature>
<dbReference type="Pfam" id="PF00226">
    <property type="entry name" value="DnaJ"/>
    <property type="match status" value="1"/>
</dbReference>
<evidence type="ECO:0000313" key="10">
    <source>
        <dbReference type="RefSeq" id="XP_008472078.1"/>
    </source>
</evidence>
<proteinExistence type="predicted"/>
<evidence type="ECO:0000256" key="4">
    <source>
        <dbReference type="ARBA" id="ARBA00022692"/>
    </source>
</evidence>
<dbReference type="Gene3D" id="1.10.287.110">
    <property type="entry name" value="DnaJ domain"/>
    <property type="match status" value="1"/>
</dbReference>
<keyword evidence="6 7" id="KW-0472">Membrane</keyword>
<evidence type="ECO:0000256" key="7">
    <source>
        <dbReference type="SAM" id="Phobius"/>
    </source>
</evidence>
<evidence type="ECO:0000313" key="9">
    <source>
        <dbReference type="Proteomes" id="UP000079169"/>
    </source>
</evidence>
<dbReference type="Pfam" id="PF05154">
    <property type="entry name" value="TM2"/>
    <property type="match status" value="1"/>
</dbReference>
<accession>A0A1S3D130</accession>
<feature type="transmembrane region" description="Helical" evidence="7">
    <location>
        <begin position="33"/>
        <end position="52"/>
    </location>
</feature>
<reference evidence="10" key="1">
    <citation type="submission" date="2025-08" db="UniProtKB">
        <authorList>
            <consortium name="RefSeq"/>
        </authorList>
    </citation>
    <scope>IDENTIFICATION</scope>
</reference>
<dbReference type="PROSITE" id="PS50076">
    <property type="entry name" value="DNAJ_2"/>
    <property type="match status" value="1"/>
</dbReference>
<comment type="subcellular location">
    <subcellularLocation>
        <location evidence="2">Membrane</location>
        <topology evidence="2">Multi-pass membrane protein</topology>
    </subcellularLocation>
</comment>
<dbReference type="CDD" id="cd06257">
    <property type="entry name" value="DnaJ"/>
    <property type="match status" value="1"/>
</dbReference>
<dbReference type="AlphaFoldDB" id="A0A1S3D130"/>
<comment type="function">
    <text evidence="1">May function as a co-chaperone.</text>
</comment>
<dbReference type="PANTHER" id="PTHR44733:SF1">
    <property type="entry name" value="DNAJ HOMOLOG SUBFAMILY C MEMBER 22"/>
    <property type="match status" value="1"/>
</dbReference>
<dbReference type="PaxDb" id="121845-A0A1S3D130"/>
<evidence type="ECO:0000256" key="3">
    <source>
        <dbReference type="ARBA" id="ARBA00020945"/>
    </source>
</evidence>
<dbReference type="KEGG" id="dci:103509261"/>
<evidence type="ECO:0000256" key="1">
    <source>
        <dbReference type="ARBA" id="ARBA00002080"/>
    </source>
</evidence>
<dbReference type="InterPro" id="IPR036869">
    <property type="entry name" value="J_dom_sf"/>
</dbReference>
<organism evidence="9 10">
    <name type="scientific">Diaphorina citri</name>
    <name type="common">Asian citrus psyllid</name>
    <dbReference type="NCBI Taxonomy" id="121845"/>
    <lineage>
        <taxon>Eukaryota</taxon>
        <taxon>Metazoa</taxon>
        <taxon>Ecdysozoa</taxon>
        <taxon>Arthropoda</taxon>
        <taxon>Hexapoda</taxon>
        <taxon>Insecta</taxon>
        <taxon>Pterygota</taxon>
        <taxon>Neoptera</taxon>
        <taxon>Paraneoptera</taxon>
        <taxon>Hemiptera</taxon>
        <taxon>Sternorrhyncha</taxon>
        <taxon>Psylloidea</taxon>
        <taxon>Psyllidae</taxon>
        <taxon>Diaphorininae</taxon>
        <taxon>Diaphorina</taxon>
    </lineage>
</organism>
<feature type="transmembrane region" description="Helical" evidence="7">
    <location>
        <begin position="112"/>
        <end position="132"/>
    </location>
</feature>
<sequence>MSRKHNSSDTNYVTSRTYNNSDKTKVHAEKSLYITYLLWLVGGIFGVHHFYLGRDIQGFLWWCTLGGYFGFGWLRDIFHIQNYVADANKDRDYLDKFNHNLRSYKYPPFSTIRFTGMTVVAYLWSTVVSMAIPEEDIGGLPWKYLHFLLPIACALGVWSVGNIGHETGTIWWCLAAAYACYPVYWYVDESTACTVMVLASALAFDTLSKRWQTKPKPRKRFLRRCLTIGACALLYSSLWGSYLYFNAKITDGEGEEIPLNEAIHHFFKSPWWVDLKQSLVDTWEFAQQHGWYETWSQIVELGDPFGEQNAFKVLGLAHTARQSEINSACRHLSVKYHPDKAKSDEEKQHNQSKFYEIQQACELLSNKHAKRRQKNQRSQ</sequence>
<dbReference type="InterPro" id="IPR001623">
    <property type="entry name" value="DnaJ_domain"/>
</dbReference>